<dbReference type="InParanoid" id="A0A0C3K8Y7"/>
<dbReference type="Proteomes" id="UP000054217">
    <property type="component" value="Unassembled WGS sequence"/>
</dbReference>
<organism evidence="1 2">
    <name type="scientific">Pisolithus tinctorius Marx 270</name>
    <dbReference type="NCBI Taxonomy" id="870435"/>
    <lineage>
        <taxon>Eukaryota</taxon>
        <taxon>Fungi</taxon>
        <taxon>Dikarya</taxon>
        <taxon>Basidiomycota</taxon>
        <taxon>Agaricomycotina</taxon>
        <taxon>Agaricomycetes</taxon>
        <taxon>Agaricomycetidae</taxon>
        <taxon>Boletales</taxon>
        <taxon>Sclerodermatineae</taxon>
        <taxon>Pisolithaceae</taxon>
        <taxon>Pisolithus</taxon>
    </lineage>
</organism>
<reference evidence="1 2" key="1">
    <citation type="submission" date="2014-04" db="EMBL/GenBank/DDBJ databases">
        <authorList>
            <consortium name="DOE Joint Genome Institute"/>
            <person name="Kuo A."/>
            <person name="Kohler A."/>
            <person name="Costa M.D."/>
            <person name="Nagy L.G."/>
            <person name="Floudas D."/>
            <person name="Copeland A."/>
            <person name="Barry K.W."/>
            <person name="Cichocki N."/>
            <person name="Veneault-Fourrey C."/>
            <person name="LaButti K."/>
            <person name="Lindquist E.A."/>
            <person name="Lipzen A."/>
            <person name="Lundell T."/>
            <person name="Morin E."/>
            <person name="Murat C."/>
            <person name="Sun H."/>
            <person name="Tunlid A."/>
            <person name="Henrissat B."/>
            <person name="Grigoriev I.V."/>
            <person name="Hibbett D.S."/>
            <person name="Martin F."/>
            <person name="Nordberg H.P."/>
            <person name="Cantor M.N."/>
            <person name="Hua S.X."/>
        </authorList>
    </citation>
    <scope>NUCLEOTIDE SEQUENCE [LARGE SCALE GENOMIC DNA]</scope>
    <source>
        <strain evidence="1 2">Marx 270</strain>
    </source>
</reference>
<name>A0A0C3K8Y7_PISTI</name>
<evidence type="ECO:0000313" key="2">
    <source>
        <dbReference type="Proteomes" id="UP000054217"/>
    </source>
</evidence>
<keyword evidence="2" id="KW-1185">Reference proteome</keyword>
<reference evidence="2" key="2">
    <citation type="submission" date="2015-01" db="EMBL/GenBank/DDBJ databases">
        <title>Evolutionary Origins and Diversification of the Mycorrhizal Mutualists.</title>
        <authorList>
            <consortium name="DOE Joint Genome Institute"/>
            <consortium name="Mycorrhizal Genomics Consortium"/>
            <person name="Kohler A."/>
            <person name="Kuo A."/>
            <person name="Nagy L.G."/>
            <person name="Floudas D."/>
            <person name="Copeland A."/>
            <person name="Barry K.W."/>
            <person name="Cichocki N."/>
            <person name="Veneault-Fourrey C."/>
            <person name="LaButti K."/>
            <person name="Lindquist E.A."/>
            <person name="Lipzen A."/>
            <person name="Lundell T."/>
            <person name="Morin E."/>
            <person name="Murat C."/>
            <person name="Riley R."/>
            <person name="Ohm R."/>
            <person name="Sun H."/>
            <person name="Tunlid A."/>
            <person name="Henrissat B."/>
            <person name="Grigoriev I.V."/>
            <person name="Hibbett D.S."/>
            <person name="Martin F."/>
        </authorList>
    </citation>
    <scope>NUCLEOTIDE SEQUENCE [LARGE SCALE GENOMIC DNA]</scope>
    <source>
        <strain evidence="2">Marx 270</strain>
    </source>
</reference>
<dbReference type="EMBL" id="KN831964">
    <property type="protein sequence ID" value="KIO06067.1"/>
    <property type="molecule type" value="Genomic_DNA"/>
</dbReference>
<dbReference type="HOGENOM" id="CLU_3051341_0_0_1"/>
<protein>
    <submittedName>
        <fullName evidence="1">Uncharacterized protein</fullName>
    </submittedName>
</protein>
<accession>A0A0C3K8Y7</accession>
<gene>
    <name evidence="1" type="ORF">M404DRAFT_999283</name>
</gene>
<evidence type="ECO:0000313" key="1">
    <source>
        <dbReference type="EMBL" id="KIO06067.1"/>
    </source>
</evidence>
<dbReference type="AlphaFoldDB" id="A0A0C3K8Y7"/>
<proteinExistence type="predicted"/>
<sequence length="54" mass="6286">MYNKGEWSRNTKTFECGVGNLALYWQTVFTSESRATLCSLGNRSPQGQYRTYHF</sequence>